<feature type="chain" id="PRO_5045458624" evidence="1">
    <location>
        <begin position="18"/>
        <end position="265"/>
    </location>
</feature>
<keyword evidence="1" id="KW-0732">Signal</keyword>
<evidence type="ECO:0000313" key="4">
    <source>
        <dbReference type="Proteomes" id="UP001597510"/>
    </source>
</evidence>
<sequence>MRLYLLFILLCPLLVFAQEDREPLFSSFDGTKIYYEVTGEGTPVVLLHGFMSSSKSWKRGLLIQNLAENGFKVINVDLRGNGLSDKPHLLEAYQDNAELKDVMALMKHLGCKKYYVVGYSRGAILVAKQLTLDKHIMKAVIGGAGVDFTNPNWERRKMFAEAFSGKAHLYPETKGAIESAKRNGVDTLVMGYLQKVQPTTLPTELRKVKKPVLVISGDHDNDNGDVAALAKLIPNATLKTVPGNHGNTSQSEAFAKEILAFLKEK</sequence>
<organism evidence="3 4">
    <name type="scientific">Emticicia soli</name>
    <dbReference type="NCBI Taxonomy" id="2027878"/>
    <lineage>
        <taxon>Bacteria</taxon>
        <taxon>Pseudomonadati</taxon>
        <taxon>Bacteroidota</taxon>
        <taxon>Cytophagia</taxon>
        <taxon>Cytophagales</taxon>
        <taxon>Leadbetterellaceae</taxon>
        <taxon>Emticicia</taxon>
    </lineage>
</organism>
<keyword evidence="4" id="KW-1185">Reference proteome</keyword>
<dbReference type="EMBL" id="JBHULC010000013">
    <property type="protein sequence ID" value="MFD2522161.1"/>
    <property type="molecule type" value="Genomic_DNA"/>
</dbReference>
<feature type="domain" description="AB hydrolase-1" evidence="2">
    <location>
        <begin position="43"/>
        <end position="141"/>
    </location>
</feature>
<dbReference type="GO" id="GO:0016787">
    <property type="term" value="F:hydrolase activity"/>
    <property type="evidence" value="ECO:0007669"/>
    <property type="project" value="UniProtKB-KW"/>
</dbReference>
<reference evidence="4" key="1">
    <citation type="journal article" date="2019" name="Int. J. Syst. Evol. Microbiol.">
        <title>The Global Catalogue of Microorganisms (GCM) 10K type strain sequencing project: providing services to taxonomists for standard genome sequencing and annotation.</title>
        <authorList>
            <consortium name="The Broad Institute Genomics Platform"/>
            <consortium name="The Broad Institute Genome Sequencing Center for Infectious Disease"/>
            <person name="Wu L."/>
            <person name="Ma J."/>
        </authorList>
    </citation>
    <scope>NUCLEOTIDE SEQUENCE [LARGE SCALE GENOMIC DNA]</scope>
    <source>
        <strain evidence="4">KCTC 52344</strain>
    </source>
</reference>
<evidence type="ECO:0000259" key="2">
    <source>
        <dbReference type="Pfam" id="PF00561"/>
    </source>
</evidence>
<dbReference type="Proteomes" id="UP001597510">
    <property type="component" value="Unassembled WGS sequence"/>
</dbReference>
<name>A0ABW5J7V6_9BACT</name>
<keyword evidence="3" id="KW-0378">Hydrolase</keyword>
<dbReference type="PANTHER" id="PTHR43194:SF2">
    <property type="entry name" value="PEROXISOMAL MEMBRANE PROTEIN LPX1"/>
    <property type="match status" value="1"/>
</dbReference>
<dbReference type="InterPro" id="IPR000073">
    <property type="entry name" value="AB_hydrolase_1"/>
</dbReference>
<evidence type="ECO:0000256" key="1">
    <source>
        <dbReference type="SAM" id="SignalP"/>
    </source>
</evidence>
<dbReference type="SUPFAM" id="SSF53474">
    <property type="entry name" value="alpha/beta-Hydrolases"/>
    <property type="match status" value="1"/>
</dbReference>
<evidence type="ECO:0000313" key="3">
    <source>
        <dbReference type="EMBL" id="MFD2522161.1"/>
    </source>
</evidence>
<dbReference type="PANTHER" id="PTHR43194">
    <property type="entry name" value="HYDROLASE ALPHA/BETA FOLD FAMILY"/>
    <property type="match status" value="1"/>
</dbReference>
<protein>
    <submittedName>
        <fullName evidence="3">Alpha/beta fold hydrolase</fullName>
    </submittedName>
</protein>
<dbReference type="Pfam" id="PF00561">
    <property type="entry name" value="Abhydrolase_1"/>
    <property type="match status" value="1"/>
</dbReference>
<dbReference type="RefSeq" id="WP_340240307.1">
    <property type="nucleotide sequence ID" value="NZ_JBBEWC010000019.1"/>
</dbReference>
<gene>
    <name evidence="3" type="ORF">ACFSR2_14770</name>
</gene>
<feature type="signal peptide" evidence="1">
    <location>
        <begin position="1"/>
        <end position="17"/>
    </location>
</feature>
<accession>A0ABW5J7V6</accession>
<dbReference type="Gene3D" id="3.40.50.1820">
    <property type="entry name" value="alpha/beta hydrolase"/>
    <property type="match status" value="1"/>
</dbReference>
<dbReference type="InterPro" id="IPR029058">
    <property type="entry name" value="AB_hydrolase_fold"/>
</dbReference>
<comment type="caution">
    <text evidence="3">The sequence shown here is derived from an EMBL/GenBank/DDBJ whole genome shotgun (WGS) entry which is preliminary data.</text>
</comment>
<dbReference type="InterPro" id="IPR050228">
    <property type="entry name" value="Carboxylesterase_BioH"/>
</dbReference>
<proteinExistence type="predicted"/>